<proteinExistence type="predicted"/>
<evidence type="ECO:0000313" key="1">
    <source>
        <dbReference type="EMBL" id="XBM01910.1"/>
    </source>
</evidence>
<dbReference type="EMBL" id="CP157355">
    <property type="protein sequence ID" value="XBM01910.1"/>
    <property type="molecule type" value="Genomic_DNA"/>
</dbReference>
<dbReference type="KEGG" id="cmav:ABHF33_06500"/>
<dbReference type="RefSeq" id="WP_348946147.1">
    <property type="nucleotide sequence ID" value="NZ_CP157355.1"/>
</dbReference>
<organism evidence="1">
    <name type="scientific">Chitinibacter mangrovi</name>
    <dbReference type="NCBI Taxonomy" id="3153927"/>
    <lineage>
        <taxon>Bacteria</taxon>
        <taxon>Pseudomonadati</taxon>
        <taxon>Pseudomonadota</taxon>
        <taxon>Betaproteobacteria</taxon>
        <taxon>Neisseriales</taxon>
        <taxon>Chitinibacteraceae</taxon>
        <taxon>Chitinibacter</taxon>
    </lineage>
</organism>
<sequence length="195" mass="22238">MVAEIINHAAKNPSTGIIMASRYIFEGFLERFETKNEGVEIRLSTGQFDPAPREAPILYIYAKHPENIAALATELNAILLEDDYVYVEEIAESEILIHSNLETPTIITAREITTRLENYEACDFEFLAYKNYALAMQYHEAQSKANEKIHVALQLSHNQMQRLAVKCNLHETGSTPHTLYAQQLLFLQRIVEALK</sequence>
<dbReference type="AlphaFoldDB" id="A0AAU7FB02"/>
<gene>
    <name evidence="1" type="ORF">ABHF33_06500</name>
</gene>
<accession>A0AAU7FB02</accession>
<reference evidence="1" key="1">
    <citation type="submission" date="2024-05" db="EMBL/GenBank/DDBJ databases">
        <authorList>
            <person name="Yang L."/>
            <person name="Pan L."/>
        </authorList>
    </citation>
    <scope>NUCLEOTIDE SEQUENCE</scope>
    <source>
        <strain evidence="1">FCG-7</strain>
    </source>
</reference>
<name>A0AAU7FB02_9NEIS</name>
<protein>
    <submittedName>
        <fullName evidence="1">Uncharacterized protein</fullName>
    </submittedName>
</protein>